<dbReference type="AlphaFoldDB" id="A0A2I1D6T6"/>
<feature type="transmembrane region" description="Helical" evidence="5">
    <location>
        <begin position="79"/>
        <end position="98"/>
    </location>
</feature>
<dbReference type="FunFam" id="1.20.1250.20:FF:000011">
    <property type="entry name" value="MFS multidrug transporter, putative"/>
    <property type="match status" value="1"/>
</dbReference>
<feature type="transmembrane region" description="Helical" evidence="5">
    <location>
        <begin position="379"/>
        <end position="400"/>
    </location>
</feature>
<protein>
    <submittedName>
        <fullName evidence="7">MFS general substrate transporter</fullName>
    </submittedName>
</protein>
<evidence type="ECO:0000256" key="3">
    <source>
        <dbReference type="ARBA" id="ARBA00022989"/>
    </source>
</evidence>
<evidence type="ECO:0000256" key="1">
    <source>
        <dbReference type="ARBA" id="ARBA00004141"/>
    </source>
</evidence>
<dbReference type="PROSITE" id="PS00216">
    <property type="entry name" value="SUGAR_TRANSPORT_1"/>
    <property type="match status" value="1"/>
</dbReference>
<evidence type="ECO:0000256" key="2">
    <source>
        <dbReference type="ARBA" id="ARBA00022692"/>
    </source>
</evidence>
<feature type="transmembrane region" description="Helical" evidence="5">
    <location>
        <begin position="310"/>
        <end position="332"/>
    </location>
</feature>
<name>A0A2I1D6T6_ASPC2</name>
<comment type="subcellular location">
    <subcellularLocation>
        <location evidence="1">Membrane</location>
        <topology evidence="1">Multi-pass membrane protein</topology>
    </subcellularLocation>
</comment>
<dbReference type="GO" id="GO:0140115">
    <property type="term" value="P:export across plasma membrane"/>
    <property type="evidence" value="ECO:0007669"/>
    <property type="project" value="UniProtKB-ARBA"/>
</dbReference>
<sequence>MDEKDEHRVDYSPAAQDPAFEVTWEENDAENPQRYPLWYKCFIVGSTSFSTTNIILCSTAYTSGVVGIQESFHVASRTITLLGLTTYLFGLGLGCLVLAPLSEMYGRRPIYLVTTALFVVLVLPVALAPNLAAVLASRFFGGFFGSCPVAIAPGTLNDIISPQHRALAFSVWSLGSMNGPVLGPIIGGFVYQYLGWRWINWIVLICGGVALIALCFIKETYAPAILRRRCVARQKQTGDMRWWTRYDDQRDKGWWQIMQTNLGRPLIMAVFEPICLFWNLYIGIIYSVLFLCFVGYPIVYQDLRGWEPGLAGLGYCGIGAGVALAVSAEPLLRRLIASHPRDPVTGQVAPEATVCVICIGSVLIPIGELWFSWTARPPVHWISPILAGVPFGMGNGLVFIYTTYYLAGSYGIYAASALAGNSVVRYFFGGVLPLAGSKMYGAMGVHWAGTMLGLVEVLLIPIPFVFYRYGGRIRRRSRLLAKTPEE</sequence>
<feature type="domain" description="Major facilitator superfamily (MFS) profile" evidence="6">
    <location>
        <begin position="37"/>
        <end position="486"/>
    </location>
</feature>
<feature type="transmembrane region" description="Helical" evidence="5">
    <location>
        <begin position="198"/>
        <end position="217"/>
    </location>
</feature>
<dbReference type="OrthoDB" id="3365399at2759"/>
<feature type="transmembrane region" description="Helical" evidence="5">
    <location>
        <begin position="447"/>
        <end position="469"/>
    </location>
</feature>
<feature type="transmembrane region" description="Helical" evidence="5">
    <location>
        <begin position="135"/>
        <end position="154"/>
    </location>
</feature>
<dbReference type="PANTHER" id="PTHR23502:SF12">
    <property type="entry name" value="MULTIDRUG TRANSPORTER, PUTATIVE (AFU_ORTHOLOGUE AFUA_1G06440)-RELATED"/>
    <property type="match status" value="1"/>
</dbReference>
<gene>
    <name evidence="7" type="ORF">P168DRAFT_325920</name>
</gene>
<dbReference type="Pfam" id="PF07690">
    <property type="entry name" value="MFS_1"/>
    <property type="match status" value="1"/>
</dbReference>
<dbReference type="GO" id="GO:0005886">
    <property type="term" value="C:plasma membrane"/>
    <property type="evidence" value="ECO:0007669"/>
    <property type="project" value="TreeGrafter"/>
</dbReference>
<accession>A0A2I1D6T6</accession>
<feature type="transmembrane region" description="Helical" evidence="5">
    <location>
        <begin position="412"/>
        <end position="435"/>
    </location>
</feature>
<dbReference type="RefSeq" id="XP_024694171.1">
    <property type="nucleotide sequence ID" value="XM_024841063.1"/>
</dbReference>
<keyword evidence="3 5" id="KW-1133">Transmembrane helix</keyword>
<dbReference type="GO" id="GO:0042908">
    <property type="term" value="P:xenobiotic transport"/>
    <property type="evidence" value="ECO:0007669"/>
    <property type="project" value="UniProtKB-ARBA"/>
</dbReference>
<dbReference type="InterPro" id="IPR020846">
    <property type="entry name" value="MFS_dom"/>
</dbReference>
<dbReference type="VEuPathDB" id="FungiDB:P168DRAFT_325920"/>
<proteinExistence type="predicted"/>
<dbReference type="PANTHER" id="PTHR23502">
    <property type="entry name" value="MAJOR FACILITATOR SUPERFAMILY"/>
    <property type="match status" value="1"/>
</dbReference>
<organism evidence="7 8">
    <name type="scientific">Aspergillus campestris (strain IBT 28561)</name>
    <dbReference type="NCBI Taxonomy" id="1392248"/>
    <lineage>
        <taxon>Eukaryota</taxon>
        <taxon>Fungi</taxon>
        <taxon>Dikarya</taxon>
        <taxon>Ascomycota</taxon>
        <taxon>Pezizomycotina</taxon>
        <taxon>Eurotiomycetes</taxon>
        <taxon>Eurotiomycetidae</taxon>
        <taxon>Eurotiales</taxon>
        <taxon>Aspergillaceae</taxon>
        <taxon>Aspergillus</taxon>
        <taxon>Aspergillus subgen. Circumdati</taxon>
    </lineage>
</organism>
<dbReference type="InterPro" id="IPR005829">
    <property type="entry name" value="Sugar_transporter_CS"/>
</dbReference>
<evidence type="ECO:0000256" key="5">
    <source>
        <dbReference type="SAM" id="Phobius"/>
    </source>
</evidence>
<dbReference type="EMBL" id="MSFM01000004">
    <property type="protein sequence ID" value="PKY05577.1"/>
    <property type="molecule type" value="Genomic_DNA"/>
</dbReference>
<evidence type="ECO:0000259" key="6">
    <source>
        <dbReference type="PROSITE" id="PS50850"/>
    </source>
</evidence>
<evidence type="ECO:0000313" key="7">
    <source>
        <dbReference type="EMBL" id="PKY05577.1"/>
    </source>
</evidence>
<dbReference type="InterPro" id="IPR036259">
    <property type="entry name" value="MFS_trans_sf"/>
</dbReference>
<dbReference type="SUPFAM" id="SSF103473">
    <property type="entry name" value="MFS general substrate transporter"/>
    <property type="match status" value="1"/>
</dbReference>
<keyword evidence="4 5" id="KW-0472">Membrane</keyword>
<dbReference type="InterPro" id="IPR011701">
    <property type="entry name" value="MFS"/>
</dbReference>
<feature type="transmembrane region" description="Helical" evidence="5">
    <location>
        <begin position="352"/>
        <end position="373"/>
    </location>
</feature>
<dbReference type="PROSITE" id="PS50850">
    <property type="entry name" value="MFS"/>
    <property type="match status" value="1"/>
</dbReference>
<feature type="transmembrane region" description="Helical" evidence="5">
    <location>
        <begin position="274"/>
        <end position="298"/>
    </location>
</feature>
<feature type="transmembrane region" description="Helical" evidence="5">
    <location>
        <begin position="110"/>
        <end position="129"/>
    </location>
</feature>
<evidence type="ECO:0000313" key="8">
    <source>
        <dbReference type="Proteomes" id="UP000234254"/>
    </source>
</evidence>
<dbReference type="GO" id="GO:0022857">
    <property type="term" value="F:transmembrane transporter activity"/>
    <property type="evidence" value="ECO:0007669"/>
    <property type="project" value="InterPro"/>
</dbReference>
<reference evidence="7" key="1">
    <citation type="submission" date="2016-12" db="EMBL/GenBank/DDBJ databases">
        <title>The genomes of Aspergillus section Nigri reveals drivers in fungal speciation.</title>
        <authorList>
            <consortium name="DOE Joint Genome Institute"/>
            <person name="Vesth T.C."/>
            <person name="Nybo J."/>
            <person name="Theobald S."/>
            <person name="Brandl J."/>
            <person name="Frisvad J.C."/>
            <person name="Nielsen K.F."/>
            <person name="Lyhne E.K."/>
            <person name="Kogle M.E."/>
            <person name="Kuo A."/>
            <person name="Riley R."/>
            <person name="Clum A."/>
            <person name="Nolan M."/>
            <person name="Lipzen A."/>
            <person name="Salamov A."/>
            <person name="Henrissat B."/>
            <person name="Wiebenga A."/>
            <person name="De vries R.P."/>
            <person name="Grigoriev I.V."/>
            <person name="Mortensen U.H."/>
            <person name="Andersen M.R."/>
            <person name="Baker S.E."/>
        </authorList>
    </citation>
    <scope>NUCLEOTIDE SEQUENCE</scope>
    <source>
        <strain evidence="7">IBT 28561</strain>
    </source>
</reference>
<comment type="caution">
    <text evidence="7">The sequence shown here is derived from an EMBL/GenBank/DDBJ whole genome shotgun (WGS) entry which is preliminary data.</text>
</comment>
<evidence type="ECO:0000256" key="4">
    <source>
        <dbReference type="ARBA" id="ARBA00023136"/>
    </source>
</evidence>
<feature type="transmembrane region" description="Helical" evidence="5">
    <location>
        <begin position="166"/>
        <end position="186"/>
    </location>
</feature>
<keyword evidence="8" id="KW-1185">Reference proteome</keyword>
<dbReference type="Gene3D" id="1.20.1250.20">
    <property type="entry name" value="MFS general substrate transporter like domains"/>
    <property type="match status" value="1"/>
</dbReference>
<dbReference type="Proteomes" id="UP000234254">
    <property type="component" value="Unassembled WGS sequence"/>
</dbReference>
<dbReference type="GeneID" id="36548587"/>
<keyword evidence="2 5" id="KW-0812">Transmembrane</keyword>
<dbReference type="CDD" id="cd17323">
    <property type="entry name" value="MFS_Tpo1_MDR_like"/>
    <property type="match status" value="1"/>
</dbReference>